<dbReference type="OrthoDB" id="340550at2759"/>
<dbReference type="InterPro" id="IPR042276">
    <property type="entry name" value="CapZ_alpha/beta_2"/>
</dbReference>
<evidence type="ECO:0000256" key="6">
    <source>
        <dbReference type="RuleBase" id="RU365077"/>
    </source>
</evidence>
<dbReference type="InterPro" id="IPR017865">
    <property type="entry name" value="F-actin_cap_asu_CS"/>
</dbReference>
<dbReference type="Pfam" id="PF01267">
    <property type="entry name" value="F-actin_cap_A"/>
    <property type="match status" value="1"/>
</dbReference>
<evidence type="ECO:0000256" key="2">
    <source>
        <dbReference type="ARBA" id="ARBA00014038"/>
    </source>
</evidence>
<comment type="subunit">
    <text evidence="6">Heterodimer of an alpha and a beta subunit.</text>
</comment>
<organism evidence="7 8">
    <name type="scientific">Lachancea mirantina</name>
    <dbReference type="NCBI Taxonomy" id="1230905"/>
    <lineage>
        <taxon>Eukaryota</taxon>
        <taxon>Fungi</taxon>
        <taxon>Dikarya</taxon>
        <taxon>Ascomycota</taxon>
        <taxon>Saccharomycotina</taxon>
        <taxon>Saccharomycetes</taxon>
        <taxon>Saccharomycetales</taxon>
        <taxon>Saccharomycetaceae</taxon>
        <taxon>Lachancea</taxon>
    </lineage>
</organism>
<comment type="function">
    <text evidence="5 6">F-actin-capping proteins bind in a Ca(2+)-independent manner to the fast growing ends of actin filaments (barbed end) thereby blocking the exchange of subunits at these ends. Unlike other capping proteins (such as gelsolin and severin), these proteins do not sever actin filaments.</text>
</comment>
<protein>
    <recommendedName>
        <fullName evidence="2 6">F-actin-capping protein subunit alpha</fullName>
    </recommendedName>
</protein>
<dbReference type="STRING" id="1230905.A0A1G4K873"/>
<dbReference type="EMBL" id="LT598469">
    <property type="protein sequence ID" value="SCV00223.1"/>
    <property type="molecule type" value="Genomic_DNA"/>
</dbReference>
<dbReference type="AlphaFoldDB" id="A0A1G4K873"/>
<evidence type="ECO:0000313" key="8">
    <source>
        <dbReference type="Proteomes" id="UP000191024"/>
    </source>
</evidence>
<keyword evidence="3 6" id="KW-0117">Actin capping</keyword>
<evidence type="ECO:0000256" key="5">
    <source>
        <dbReference type="ARBA" id="ARBA00025389"/>
    </source>
</evidence>
<name>A0A1G4K873_9SACH</name>
<evidence type="ECO:0000256" key="1">
    <source>
        <dbReference type="ARBA" id="ARBA00010479"/>
    </source>
</evidence>
<gene>
    <name evidence="7" type="ORF">LAMI_0G03686G</name>
</gene>
<dbReference type="Gene3D" id="3.90.1150.210">
    <property type="entry name" value="F-actin capping protein, beta subunit"/>
    <property type="match status" value="1"/>
</dbReference>
<dbReference type="SUPFAM" id="SSF90096">
    <property type="entry name" value="Subunits of heterodimeric actin filament capping protein Capz"/>
    <property type="match status" value="1"/>
</dbReference>
<dbReference type="GO" id="GO:0008290">
    <property type="term" value="C:F-actin capping protein complex"/>
    <property type="evidence" value="ECO:0007669"/>
    <property type="project" value="UniProtKB-UniRule"/>
</dbReference>
<dbReference type="InterPro" id="IPR002189">
    <property type="entry name" value="CapZ_alpha"/>
</dbReference>
<dbReference type="PANTHER" id="PTHR10653">
    <property type="entry name" value="F-ACTIN-CAPPING PROTEIN SUBUNIT ALPHA"/>
    <property type="match status" value="1"/>
</dbReference>
<evidence type="ECO:0000256" key="3">
    <source>
        <dbReference type="ARBA" id="ARBA00022467"/>
    </source>
</evidence>
<dbReference type="GO" id="GO:0030036">
    <property type="term" value="P:actin cytoskeleton organization"/>
    <property type="evidence" value="ECO:0007669"/>
    <property type="project" value="TreeGrafter"/>
</dbReference>
<comment type="similarity">
    <text evidence="1 6">Belongs to the F-actin-capping protein alpha subunit family.</text>
</comment>
<dbReference type="GO" id="GO:0051015">
    <property type="term" value="F:actin filament binding"/>
    <property type="evidence" value="ECO:0007669"/>
    <property type="project" value="TreeGrafter"/>
</dbReference>
<reference evidence="7 8" key="1">
    <citation type="submission" date="2016-03" db="EMBL/GenBank/DDBJ databases">
        <authorList>
            <person name="Devillers H."/>
        </authorList>
    </citation>
    <scope>NUCLEOTIDE SEQUENCE [LARGE SCALE GENOMIC DNA]</scope>
    <source>
        <strain evidence="7">CBS 11717</strain>
    </source>
</reference>
<sequence>MTDQLDAIVSDIVSNSPSGEISEVVKDLKVIIGESGEEAIKAAVEKYNIANWIPIKLGSESVIVSDFNKSGTKFYDPKSSQLFSVDHLKRLALDVQPCDKELKANELAIYNDLDSYVKNSFANETSCAVYPGESANEIVLIIVGTKYSPANFWNGQWKSFYRFNTQSKQLSGSIHVRIHYFEEGNVNFSNDKDVKAENVDDVASAIKDLEDNWEQEMEKDFFNLNEKEFKLLRRRLPVTRSKINWGKGIGNYRIGKDSAASQ</sequence>
<dbReference type="GO" id="GO:0051016">
    <property type="term" value="P:barbed-end actin filament capping"/>
    <property type="evidence" value="ECO:0007669"/>
    <property type="project" value="UniProtKB-UniRule"/>
</dbReference>
<evidence type="ECO:0000256" key="4">
    <source>
        <dbReference type="ARBA" id="ARBA00023203"/>
    </source>
</evidence>
<dbReference type="Proteomes" id="UP000191024">
    <property type="component" value="Chromosome G"/>
</dbReference>
<dbReference type="Gene3D" id="3.30.1140.60">
    <property type="entry name" value="F-actin capping protein, alpha subunit"/>
    <property type="match status" value="1"/>
</dbReference>
<keyword evidence="8" id="KW-1185">Reference proteome</keyword>
<keyword evidence="4 6" id="KW-0009">Actin-binding</keyword>
<dbReference type="PRINTS" id="PR00191">
    <property type="entry name" value="FACTINCAPA"/>
</dbReference>
<accession>A0A1G4K873</accession>
<dbReference type="InterPro" id="IPR037282">
    <property type="entry name" value="CapZ_alpha/beta"/>
</dbReference>
<dbReference type="PROSITE" id="PS00749">
    <property type="entry name" value="F_ACTIN_CAPPING_A_2"/>
    <property type="match status" value="1"/>
</dbReference>
<dbReference type="InterPro" id="IPR042489">
    <property type="entry name" value="CapZ_alpha_1"/>
</dbReference>
<dbReference type="GO" id="GO:0030479">
    <property type="term" value="C:actin cortical patch"/>
    <property type="evidence" value="ECO:0007669"/>
    <property type="project" value="TreeGrafter"/>
</dbReference>
<dbReference type="PANTHER" id="PTHR10653:SF0">
    <property type="entry name" value="F-ACTIN-CAPPING PROTEIN SUBUNIT ALPHA"/>
    <property type="match status" value="1"/>
</dbReference>
<proteinExistence type="inferred from homology"/>
<evidence type="ECO:0000313" key="7">
    <source>
        <dbReference type="EMBL" id="SCV00223.1"/>
    </source>
</evidence>